<evidence type="ECO:0000256" key="8">
    <source>
        <dbReference type="ARBA" id="ARBA00022989"/>
    </source>
</evidence>
<dbReference type="InterPro" id="IPR055270">
    <property type="entry name" value="Glyco_tran_10_C"/>
</dbReference>
<keyword evidence="4 12" id="KW-0328">Glycosyltransferase</keyword>
<keyword evidence="6 12" id="KW-0812">Transmembrane</keyword>
<keyword evidence="7" id="KW-0735">Signal-anchor</keyword>
<evidence type="ECO:0000256" key="11">
    <source>
        <dbReference type="ARBA" id="ARBA00023180"/>
    </source>
</evidence>
<evidence type="ECO:0000256" key="7">
    <source>
        <dbReference type="ARBA" id="ARBA00022968"/>
    </source>
</evidence>
<evidence type="ECO:0000256" key="5">
    <source>
        <dbReference type="ARBA" id="ARBA00022679"/>
    </source>
</evidence>
<evidence type="ECO:0000256" key="12">
    <source>
        <dbReference type="RuleBase" id="RU003832"/>
    </source>
</evidence>
<keyword evidence="16" id="KW-1185">Reference proteome</keyword>
<accession>A0ABN8AWK9</accession>
<keyword evidence="9 12" id="KW-0333">Golgi apparatus</keyword>
<comment type="pathway">
    <text evidence="2">Protein modification; protein glycosylation.</text>
</comment>
<name>A0ABN8AWK9_CHISP</name>
<keyword evidence="8" id="KW-1133">Transmembrane helix</keyword>
<dbReference type="Pfam" id="PF00852">
    <property type="entry name" value="Glyco_transf_10"/>
    <property type="match status" value="1"/>
</dbReference>
<gene>
    <name evidence="15" type="ORF">CHILSU_LOCUS162</name>
</gene>
<evidence type="ECO:0000256" key="1">
    <source>
        <dbReference type="ARBA" id="ARBA00004447"/>
    </source>
</evidence>
<feature type="domain" description="Fucosyltransferase N-terminal" evidence="14">
    <location>
        <begin position="49"/>
        <end position="158"/>
    </location>
</feature>
<feature type="domain" description="Fucosyltransferase C-terminal" evidence="13">
    <location>
        <begin position="192"/>
        <end position="359"/>
    </location>
</feature>
<keyword evidence="5 12" id="KW-0808">Transferase</keyword>
<dbReference type="SUPFAM" id="SSF53756">
    <property type="entry name" value="UDP-Glycosyltransferase/glycogen phosphorylase"/>
    <property type="match status" value="1"/>
</dbReference>
<dbReference type="PANTHER" id="PTHR48438:SF1">
    <property type="entry name" value="ALPHA-(1,3)-FUCOSYLTRANSFERASE C-RELATED"/>
    <property type="match status" value="1"/>
</dbReference>
<evidence type="ECO:0000256" key="2">
    <source>
        <dbReference type="ARBA" id="ARBA00004922"/>
    </source>
</evidence>
<dbReference type="EC" id="2.4.1.-" evidence="12"/>
<keyword evidence="11" id="KW-0325">Glycoprotein</keyword>
<evidence type="ECO:0000256" key="6">
    <source>
        <dbReference type="ARBA" id="ARBA00022692"/>
    </source>
</evidence>
<evidence type="ECO:0000313" key="15">
    <source>
        <dbReference type="EMBL" id="CAH0397102.1"/>
    </source>
</evidence>
<comment type="subcellular location">
    <subcellularLocation>
        <location evidence="1 12">Golgi apparatus</location>
        <location evidence="1 12">Golgi stack membrane</location>
        <topology evidence="1 12">Single-pass type II membrane protein</topology>
    </subcellularLocation>
</comment>
<dbReference type="EMBL" id="OU963894">
    <property type="protein sequence ID" value="CAH0397102.1"/>
    <property type="molecule type" value="Genomic_DNA"/>
</dbReference>
<dbReference type="Pfam" id="PF17039">
    <property type="entry name" value="Glyco_tran_10_N"/>
    <property type="match status" value="1"/>
</dbReference>
<organism evidence="15 16">
    <name type="scientific">Chilo suppressalis</name>
    <name type="common">Asiatic rice borer moth</name>
    <dbReference type="NCBI Taxonomy" id="168631"/>
    <lineage>
        <taxon>Eukaryota</taxon>
        <taxon>Metazoa</taxon>
        <taxon>Ecdysozoa</taxon>
        <taxon>Arthropoda</taxon>
        <taxon>Hexapoda</taxon>
        <taxon>Insecta</taxon>
        <taxon>Pterygota</taxon>
        <taxon>Neoptera</taxon>
        <taxon>Endopterygota</taxon>
        <taxon>Lepidoptera</taxon>
        <taxon>Glossata</taxon>
        <taxon>Ditrysia</taxon>
        <taxon>Pyraloidea</taxon>
        <taxon>Crambidae</taxon>
        <taxon>Crambinae</taxon>
        <taxon>Chilo</taxon>
    </lineage>
</organism>
<dbReference type="InterPro" id="IPR038577">
    <property type="entry name" value="GT10-like_C_sf"/>
</dbReference>
<proteinExistence type="inferred from homology"/>
<dbReference type="Proteomes" id="UP001153292">
    <property type="component" value="Chromosome 1"/>
</dbReference>
<evidence type="ECO:0000259" key="14">
    <source>
        <dbReference type="Pfam" id="PF17039"/>
    </source>
</evidence>
<evidence type="ECO:0000259" key="13">
    <source>
        <dbReference type="Pfam" id="PF00852"/>
    </source>
</evidence>
<dbReference type="InterPro" id="IPR001503">
    <property type="entry name" value="Glyco_trans_10"/>
</dbReference>
<reference evidence="15" key="1">
    <citation type="submission" date="2021-12" db="EMBL/GenBank/DDBJ databases">
        <authorList>
            <person name="King R."/>
        </authorList>
    </citation>
    <scope>NUCLEOTIDE SEQUENCE</scope>
</reference>
<evidence type="ECO:0000313" key="16">
    <source>
        <dbReference type="Proteomes" id="UP001153292"/>
    </source>
</evidence>
<dbReference type="InterPro" id="IPR031481">
    <property type="entry name" value="Glyco_tran_10_N"/>
</dbReference>
<dbReference type="Gene3D" id="3.40.50.11660">
    <property type="entry name" value="Glycosyl transferase family 10, C-terminal domain"/>
    <property type="match status" value="1"/>
</dbReference>
<evidence type="ECO:0000256" key="9">
    <source>
        <dbReference type="ARBA" id="ARBA00023034"/>
    </source>
</evidence>
<evidence type="ECO:0000256" key="4">
    <source>
        <dbReference type="ARBA" id="ARBA00022676"/>
    </source>
</evidence>
<evidence type="ECO:0000256" key="10">
    <source>
        <dbReference type="ARBA" id="ARBA00023136"/>
    </source>
</evidence>
<evidence type="ECO:0000256" key="3">
    <source>
        <dbReference type="ARBA" id="ARBA00008919"/>
    </source>
</evidence>
<dbReference type="PANTHER" id="PTHR48438">
    <property type="entry name" value="ALPHA-(1,3)-FUCOSYLTRANSFERASE C-RELATED"/>
    <property type="match status" value="1"/>
</dbReference>
<keyword evidence="10" id="KW-0472">Membrane</keyword>
<protein>
    <recommendedName>
        <fullName evidence="12">Fucosyltransferase</fullName>
        <ecNumber evidence="12">2.4.1.-</ecNumber>
    </recommendedName>
</protein>
<comment type="similarity">
    <text evidence="3 12">Belongs to the glycosyltransferase 10 family.</text>
</comment>
<sequence>MSNIKRHRTSKFWRRVTHLLFIILLSLYVVQKSRPIFRFRKLRRFLPDMKHILLWHNISGMESTGQATFLKHKCHSSNCYFTSNRSLFGNLGYFDAILFSAQDISGGRGDLPTVRAPIQKYVFVANDSADNYPVCDSMYDQFFNWTWTYKMDSSIPYTFFTVHNIQDEQLDGHFRWITNMTPIDEYMKNQLATKAKAAAIFLDKCKSRSKREGYIENLKWQLSKYKLNIDVYGDCGKKKCRKVNMAGCFWRLKKYYYFYLAMEDSLSPNYITQEVLYAYDNYAVPIVYGGAQYSSILPPNSYLNAIQLNEEMLARKMNDIIKNRTLYYDYFRWSNHYIIKGTKNLDPCALCKALNNRHWLTFRTRNIKFRQWWNPYYKTRCSESSIWHTYH</sequence>